<sequence length="107" mass="12458">METQLLSIDEMLETAFEIFYEMAEDNLDYDDLLAYQERFDDEGAAVAVKAESDWESHVAFEVDREVFVEVRIGLTSGDTLDDVLVRMLISRDPEQKFCHMLWKRAAE</sequence>
<evidence type="ECO:0000313" key="2">
    <source>
        <dbReference type="Proteomes" id="UP000073601"/>
    </source>
</evidence>
<keyword evidence="2" id="KW-1185">Reference proteome</keyword>
<dbReference type="PIRSF" id="PIRSF004916">
    <property type="entry name" value="UCP004916"/>
    <property type="match status" value="1"/>
</dbReference>
<evidence type="ECO:0000313" key="1">
    <source>
        <dbReference type="EMBL" id="CZF82534.1"/>
    </source>
</evidence>
<dbReference type="Proteomes" id="UP000073601">
    <property type="component" value="Unassembled WGS sequence"/>
</dbReference>
<gene>
    <name evidence="1" type="ORF">GMA8713_02262</name>
</gene>
<dbReference type="Gene3D" id="3.10.450.140">
    <property type="entry name" value="dsDNA mimic, putative"/>
    <property type="match status" value="1"/>
</dbReference>
<dbReference type="InterPro" id="IPR007376">
    <property type="entry name" value="dsDNA_mimic_put"/>
</dbReference>
<name>A0A128F835_9GAMM</name>
<proteinExistence type="predicted"/>
<dbReference type="Pfam" id="PF04269">
    <property type="entry name" value="DUF440"/>
    <property type="match status" value="1"/>
</dbReference>
<dbReference type="AlphaFoldDB" id="A0A128F835"/>
<accession>A0A128F835</accession>
<reference evidence="2" key="1">
    <citation type="submission" date="2016-02" db="EMBL/GenBank/DDBJ databases">
        <authorList>
            <person name="Rodrigo-Torres Lidia"/>
            <person name="Arahal R.David."/>
        </authorList>
    </citation>
    <scope>NUCLEOTIDE SEQUENCE [LARGE SCALE GENOMIC DNA]</scope>
    <source>
        <strain evidence="2">CECT 8713</strain>
    </source>
</reference>
<dbReference type="InterPro" id="IPR036763">
    <property type="entry name" value="Put_dsDNA_mimic_sf"/>
</dbReference>
<dbReference type="SUPFAM" id="SSF102816">
    <property type="entry name" value="Putative dsDNA mimic"/>
    <property type="match status" value="1"/>
</dbReference>
<dbReference type="EMBL" id="FIZY01000018">
    <property type="protein sequence ID" value="CZF82534.1"/>
    <property type="molecule type" value="Genomic_DNA"/>
</dbReference>
<dbReference type="OrthoDB" id="5677388at2"/>
<protein>
    <submittedName>
        <fullName evidence="1">DsDNA-mimic protein</fullName>
    </submittedName>
</protein>
<organism evidence="1 2">
    <name type="scientific">Grimontia marina</name>
    <dbReference type="NCBI Taxonomy" id="646534"/>
    <lineage>
        <taxon>Bacteria</taxon>
        <taxon>Pseudomonadati</taxon>
        <taxon>Pseudomonadota</taxon>
        <taxon>Gammaproteobacteria</taxon>
        <taxon>Vibrionales</taxon>
        <taxon>Vibrionaceae</taxon>
        <taxon>Grimontia</taxon>
    </lineage>
</organism>
<dbReference type="NCBIfam" id="NF003469">
    <property type="entry name" value="PRK05094.1"/>
    <property type="match status" value="1"/>
</dbReference>
<dbReference type="RefSeq" id="WP_062709378.1">
    <property type="nucleotide sequence ID" value="NZ_CAWRCI010000018.1"/>
</dbReference>